<keyword evidence="4" id="KW-1185">Reference proteome</keyword>
<dbReference type="Proteomes" id="UP001596287">
    <property type="component" value="Unassembled WGS sequence"/>
</dbReference>
<dbReference type="EMBL" id="JBHSQB010000003">
    <property type="protein sequence ID" value="MFC6095493.1"/>
    <property type="molecule type" value="Genomic_DNA"/>
</dbReference>
<dbReference type="InterPro" id="IPR051332">
    <property type="entry name" value="Fosfomycin_Res_Enzymes"/>
</dbReference>
<proteinExistence type="predicted"/>
<name>A0ABW1PK96_9FLAO</name>
<gene>
    <name evidence="3" type="ORF">ACFPVY_02455</name>
</gene>
<feature type="domain" description="VOC" evidence="2">
    <location>
        <begin position="8"/>
        <end position="124"/>
    </location>
</feature>
<dbReference type="InterPro" id="IPR037523">
    <property type="entry name" value="VOC_core"/>
</dbReference>
<dbReference type="InterPro" id="IPR004360">
    <property type="entry name" value="Glyas_Fos-R_dOase_dom"/>
</dbReference>
<sequence>MEKTLTPGINHIEFWVSDLFAAMKFYNSFLTLIGWKQISGASFSNGAMVIYFVERKNDIKTASLGMRHLCFQAVEKKQVDQVYDALAAEGAAFIRGPIAMPYSEQYYTVDFYDPDGQILEVAYTPYATLG</sequence>
<dbReference type="SUPFAM" id="SSF54593">
    <property type="entry name" value="Glyoxalase/Bleomycin resistance protein/Dihydroxybiphenyl dioxygenase"/>
    <property type="match status" value="1"/>
</dbReference>
<dbReference type="Pfam" id="PF00903">
    <property type="entry name" value="Glyoxalase"/>
    <property type="match status" value="1"/>
</dbReference>
<protein>
    <submittedName>
        <fullName evidence="3">VOC family protein</fullName>
    </submittedName>
</protein>
<comment type="caution">
    <text evidence="3">The sequence shown here is derived from an EMBL/GenBank/DDBJ whole genome shotgun (WGS) entry which is preliminary data.</text>
</comment>
<dbReference type="RefSeq" id="WP_379790120.1">
    <property type="nucleotide sequence ID" value="NZ_JBHSQB010000003.1"/>
</dbReference>
<dbReference type="PROSITE" id="PS51819">
    <property type="entry name" value="VOC"/>
    <property type="match status" value="1"/>
</dbReference>
<dbReference type="InterPro" id="IPR029068">
    <property type="entry name" value="Glyas_Bleomycin-R_OHBP_Dase"/>
</dbReference>
<dbReference type="PANTHER" id="PTHR36113:SF6">
    <property type="entry name" value="FOSFOMYCIN RESISTANCE PROTEIN FOSX"/>
    <property type="match status" value="1"/>
</dbReference>
<evidence type="ECO:0000256" key="1">
    <source>
        <dbReference type="ARBA" id="ARBA00022723"/>
    </source>
</evidence>
<keyword evidence="1" id="KW-0479">Metal-binding</keyword>
<dbReference type="PANTHER" id="PTHR36113">
    <property type="entry name" value="LYASE, PUTATIVE-RELATED-RELATED"/>
    <property type="match status" value="1"/>
</dbReference>
<reference evidence="4" key="1">
    <citation type="journal article" date="2019" name="Int. J. Syst. Evol. Microbiol.">
        <title>The Global Catalogue of Microorganisms (GCM) 10K type strain sequencing project: providing services to taxonomists for standard genome sequencing and annotation.</title>
        <authorList>
            <consortium name="The Broad Institute Genomics Platform"/>
            <consortium name="The Broad Institute Genome Sequencing Center for Infectious Disease"/>
            <person name="Wu L."/>
            <person name="Ma J."/>
        </authorList>
    </citation>
    <scope>NUCLEOTIDE SEQUENCE [LARGE SCALE GENOMIC DNA]</scope>
    <source>
        <strain evidence="4">CCUG 49679</strain>
    </source>
</reference>
<accession>A0ABW1PK96</accession>
<evidence type="ECO:0000259" key="2">
    <source>
        <dbReference type="PROSITE" id="PS51819"/>
    </source>
</evidence>
<organism evidence="3 4">
    <name type="scientific">Flavobacterium qiangtangense</name>
    <dbReference type="NCBI Taxonomy" id="1442595"/>
    <lineage>
        <taxon>Bacteria</taxon>
        <taxon>Pseudomonadati</taxon>
        <taxon>Bacteroidota</taxon>
        <taxon>Flavobacteriia</taxon>
        <taxon>Flavobacteriales</taxon>
        <taxon>Flavobacteriaceae</taxon>
        <taxon>Flavobacterium</taxon>
    </lineage>
</organism>
<dbReference type="Gene3D" id="3.10.180.10">
    <property type="entry name" value="2,3-Dihydroxybiphenyl 1,2-Dioxygenase, domain 1"/>
    <property type="match status" value="1"/>
</dbReference>
<evidence type="ECO:0000313" key="3">
    <source>
        <dbReference type="EMBL" id="MFC6095493.1"/>
    </source>
</evidence>
<evidence type="ECO:0000313" key="4">
    <source>
        <dbReference type="Proteomes" id="UP001596287"/>
    </source>
</evidence>